<evidence type="ECO:0000313" key="2">
    <source>
        <dbReference type="EMBL" id="GFQ83315.1"/>
    </source>
</evidence>
<feature type="compositionally biased region" description="Acidic residues" evidence="1">
    <location>
        <begin position="18"/>
        <end position="27"/>
    </location>
</feature>
<comment type="caution">
    <text evidence="2">The sequence shown here is derived from an EMBL/GenBank/DDBJ whole genome shotgun (WGS) entry which is preliminary data.</text>
</comment>
<feature type="compositionally biased region" description="Basic and acidic residues" evidence="1">
    <location>
        <begin position="8"/>
        <end position="17"/>
    </location>
</feature>
<reference evidence="2" key="1">
    <citation type="submission" date="2020-07" db="EMBL/GenBank/DDBJ databases">
        <title>Multicomponent nature underlies the extraordinary mechanical properties of spider dragline silk.</title>
        <authorList>
            <person name="Kono N."/>
            <person name="Nakamura H."/>
            <person name="Mori M."/>
            <person name="Yoshida Y."/>
            <person name="Ohtoshi R."/>
            <person name="Malay A.D."/>
            <person name="Moran D.A.P."/>
            <person name="Tomita M."/>
            <person name="Numata K."/>
            <person name="Arakawa K."/>
        </authorList>
    </citation>
    <scope>NUCLEOTIDE SEQUENCE</scope>
</reference>
<protein>
    <submittedName>
        <fullName evidence="2">Uncharacterized protein</fullName>
    </submittedName>
</protein>
<gene>
    <name evidence="2" type="ORF">TNCT_27411</name>
</gene>
<feature type="region of interest" description="Disordered" evidence="1">
    <location>
        <begin position="1"/>
        <end position="28"/>
    </location>
</feature>
<dbReference type="EMBL" id="BMAO01032584">
    <property type="protein sequence ID" value="GFQ83315.1"/>
    <property type="molecule type" value="Genomic_DNA"/>
</dbReference>
<proteinExistence type="predicted"/>
<name>A0A8X6KQT4_TRICU</name>
<evidence type="ECO:0000256" key="1">
    <source>
        <dbReference type="SAM" id="MobiDB-lite"/>
    </source>
</evidence>
<accession>A0A8X6KQT4</accession>
<dbReference type="Proteomes" id="UP000887116">
    <property type="component" value="Unassembled WGS sequence"/>
</dbReference>
<dbReference type="AlphaFoldDB" id="A0A8X6KQT4"/>
<sequence length="88" mass="9816">MSSSDSSEIDHMRRDNEERCDEFESDSGSDIIIPREKLRVISDSSDDDEVTTSTSDSIDEFLPVGSIFSNESNSFSEVTCVATRRSQV</sequence>
<organism evidence="2 3">
    <name type="scientific">Trichonephila clavata</name>
    <name type="common">Joro spider</name>
    <name type="synonym">Nephila clavata</name>
    <dbReference type="NCBI Taxonomy" id="2740835"/>
    <lineage>
        <taxon>Eukaryota</taxon>
        <taxon>Metazoa</taxon>
        <taxon>Ecdysozoa</taxon>
        <taxon>Arthropoda</taxon>
        <taxon>Chelicerata</taxon>
        <taxon>Arachnida</taxon>
        <taxon>Araneae</taxon>
        <taxon>Araneomorphae</taxon>
        <taxon>Entelegynae</taxon>
        <taxon>Araneoidea</taxon>
        <taxon>Nephilidae</taxon>
        <taxon>Trichonephila</taxon>
    </lineage>
</organism>
<keyword evidence="3" id="KW-1185">Reference proteome</keyword>
<evidence type="ECO:0000313" key="3">
    <source>
        <dbReference type="Proteomes" id="UP000887116"/>
    </source>
</evidence>